<gene>
    <name evidence="2" type="ORF">PMAYCL1PPCAC_16027</name>
</gene>
<dbReference type="AlphaFoldDB" id="A0AAN5CK13"/>
<evidence type="ECO:0000313" key="2">
    <source>
        <dbReference type="EMBL" id="GMR45832.1"/>
    </source>
</evidence>
<dbReference type="PANTHER" id="PTHR47521:SF7">
    <property type="entry name" value="SERPENTINE RECEPTOR CLASS EPSILON-6"/>
    <property type="match status" value="1"/>
</dbReference>
<keyword evidence="1" id="KW-1133">Transmembrane helix</keyword>
<organism evidence="2 3">
    <name type="scientific">Pristionchus mayeri</name>
    <dbReference type="NCBI Taxonomy" id="1317129"/>
    <lineage>
        <taxon>Eukaryota</taxon>
        <taxon>Metazoa</taxon>
        <taxon>Ecdysozoa</taxon>
        <taxon>Nematoda</taxon>
        <taxon>Chromadorea</taxon>
        <taxon>Rhabditida</taxon>
        <taxon>Rhabditina</taxon>
        <taxon>Diplogasteromorpha</taxon>
        <taxon>Diplogasteroidea</taxon>
        <taxon>Neodiplogasteridae</taxon>
        <taxon>Pristionchus</taxon>
    </lineage>
</organism>
<evidence type="ECO:0000313" key="3">
    <source>
        <dbReference type="Proteomes" id="UP001328107"/>
    </source>
</evidence>
<feature type="transmembrane region" description="Helical" evidence="1">
    <location>
        <begin position="49"/>
        <end position="74"/>
    </location>
</feature>
<keyword evidence="3" id="KW-1185">Reference proteome</keyword>
<keyword evidence="1" id="KW-0472">Membrane</keyword>
<evidence type="ECO:0008006" key="4">
    <source>
        <dbReference type="Google" id="ProtNLM"/>
    </source>
</evidence>
<comment type="caution">
    <text evidence="2">The sequence shown here is derived from an EMBL/GenBank/DDBJ whole genome shotgun (WGS) entry which is preliminary data.</text>
</comment>
<feature type="transmembrane region" description="Helical" evidence="1">
    <location>
        <begin position="86"/>
        <end position="106"/>
    </location>
</feature>
<dbReference type="EMBL" id="BTRK01000004">
    <property type="protein sequence ID" value="GMR45832.1"/>
    <property type="molecule type" value="Genomic_DNA"/>
</dbReference>
<protein>
    <recommendedName>
        <fullName evidence="4">G protein-coupled receptor</fullName>
    </recommendedName>
</protein>
<keyword evidence="1" id="KW-0812">Transmembrane</keyword>
<feature type="transmembrane region" description="Helical" evidence="1">
    <location>
        <begin position="141"/>
        <end position="165"/>
    </location>
</feature>
<feature type="non-terminal residue" evidence="2">
    <location>
        <position position="233"/>
    </location>
</feature>
<reference evidence="3" key="1">
    <citation type="submission" date="2022-10" db="EMBL/GenBank/DDBJ databases">
        <title>Genome assembly of Pristionchus species.</title>
        <authorList>
            <person name="Yoshida K."/>
            <person name="Sommer R.J."/>
        </authorList>
    </citation>
    <scope>NUCLEOTIDE SEQUENCE [LARGE SCALE GENOMIC DNA]</scope>
    <source>
        <strain evidence="3">RS5460</strain>
    </source>
</reference>
<dbReference type="Proteomes" id="UP001328107">
    <property type="component" value="Unassembled WGS sequence"/>
</dbReference>
<feature type="transmembrane region" description="Helical" evidence="1">
    <location>
        <begin position="177"/>
        <end position="198"/>
    </location>
</feature>
<accession>A0AAN5CK13</accession>
<sequence>NQIRFIAVHVWLRYGTAIFGRLILIYYQVNELIWNGSFCGYLTSLYEQQGGWTISISLISICIIEALGQVSAYLYAYEILSIQQHYILLSGYACGSVTCIILVYVLNIRIMQELKKGARIDDYSINRTYQNRENLNIIHNLIYFAGPTALFNLPCFLFYGVYAFLPENLSTYRFFAAEFYDLFTVLFANILFSFQSFASKVWTGRNNMVGENYSATDVYFMQLNAQFTLRSAN</sequence>
<feature type="non-terminal residue" evidence="2">
    <location>
        <position position="1"/>
    </location>
</feature>
<name>A0AAN5CK13_9BILA</name>
<dbReference type="InterPro" id="IPR052860">
    <property type="entry name" value="NRL-GPCR1"/>
</dbReference>
<evidence type="ECO:0000256" key="1">
    <source>
        <dbReference type="SAM" id="Phobius"/>
    </source>
</evidence>
<dbReference type="PANTHER" id="PTHR47521">
    <property type="entry name" value="SERPENTINE RECEPTOR, CLASS E (EPSILON)-RELATED"/>
    <property type="match status" value="1"/>
</dbReference>
<proteinExistence type="predicted"/>